<dbReference type="PROSITE" id="PS51257">
    <property type="entry name" value="PROKAR_LIPOPROTEIN"/>
    <property type="match status" value="1"/>
</dbReference>
<dbReference type="Gene3D" id="3.40.190.10">
    <property type="entry name" value="Periplasmic binding protein-like II"/>
    <property type="match status" value="1"/>
</dbReference>
<dbReference type="Pfam" id="PF00496">
    <property type="entry name" value="SBP_bac_5"/>
    <property type="match status" value="1"/>
</dbReference>
<organism evidence="4 5">
    <name type="scientific">Paenibacillus profundus</name>
    <dbReference type="NCBI Taxonomy" id="1173085"/>
    <lineage>
        <taxon>Bacteria</taxon>
        <taxon>Bacillati</taxon>
        <taxon>Bacillota</taxon>
        <taxon>Bacilli</taxon>
        <taxon>Bacillales</taxon>
        <taxon>Paenibacillaceae</taxon>
        <taxon>Paenibacillus</taxon>
    </lineage>
</organism>
<dbReference type="SUPFAM" id="SSF53850">
    <property type="entry name" value="Periplasmic binding protein-like II"/>
    <property type="match status" value="1"/>
</dbReference>
<feature type="domain" description="Solute-binding protein family 5" evidence="3">
    <location>
        <begin position="97"/>
        <end position="451"/>
    </location>
</feature>
<evidence type="ECO:0000313" key="4">
    <source>
        <dbReference type="EMBL" id="MCE5171578.1"/>
    </source>
</evidence>
<dbReference type="PANTHER" id="PTHR30290">
    <property type="entry name" value="PERIPLASMIC BINDING COMPONENT OF ABC TRANSPORTER"/>
    <property type="match status" value="1"/>
</dbReference>
<dbReference type="Gene3D" id="3.10.105.10">
    <property type="entry name" value="Dipeptide-binding Protein, Domain 3"/>
    <property type="match status" value="1"/>
</dbReference>
<accession>A0ABS8YM97</accession>
<dbReference type="InterPro" id="IPR039424">
    <property type="entry name" value="SBP_5"/>
</dbReference>
<evidence type="ECO:0000256" key="2">
    <source>
        <dbReference type="SAM" id="SignalP"/>
    </source>
</evidence>
<dbReference type="RefSeq" id="WP_233698005.1">
    <property type="nucleotide sequence ID" value="NZ_JAJNBZ010000018.1"/>
</dbReference>
<sequence length="535" mass="59766">MKRKNIWITGLLSLLVLFMSACGNSSTPAQDPNSTSSTTAEGTGQPKDGGNIIIAVHEDPRVLNPLYSNDRVTLTINQSLFAPLYTIEDGGEKKFVLAESLTPSEDFLTYTLKLREGLTWHDGQSLTADDIVYTMNSILDEKQNSSQRGSFVFNGKPLTVKKVDDRTVEFVLPQSSASFEAMLATLKPIPEHVFEGGTDLEKSGKNSNPIGSGPFKFKEYRPGEYVTLERFDNYFGGKAHLDSVTYRIAKDPNAANLALQNGELNMRKIDPADHNKLNGTGKFNMVIYPEGRLNYMVYNFNIDALKKKEVRQAIGYALDKNELIATAYGSSEFAEPGTSIFTPDTQYQSADHEQYNYNADKAKEMLKAAGAENLKLRLAYANSNKIQEAQALVIQQKLKEVSIEVELMPLDSTAYSNMSLDPNNTKFDLSFNGYIMGVEPDAYKSLYLSDAAYNYSHYKNADLDKLWDQAAVEMDTAKRAELYKQIQQTIADDMVVYPIAFDKAIIAVDKRYGGLDEARPKPVFMFEDLSKLYLN</sequence>
<evidence type="ECO:0000313" key="5">
    <source>
        <dbReference type="Proteomes" id="UP001199916"/>
    </source>
</evidence>
<gene>
    <name evidence="4" type="ORF">LQV63_19945</name>
</gene>
<feature type="region of interest" description="Disordered" evidence="1">
    <location>
        <begin position="27"/>
        <end position="50"/>
    </location>
</feature>
<keyword evidence="2" id="KW-0732">Signal</keyword>
<dbReference type="PIRSF" id="PIRSF002741">
    <property type="entry name" value="MppA"/>
    <property type="match status" value="1"/>
</dbReference>
<feature type="signal peptide" evidence="2">
    <location>
        <begin position="1"/>
        <end position="29"/>
    </location>
</feature>
<dbReference type="Gene3D" id="3.90.76.10">
    <property type="entry name" value="Dipeptide-binding Protein, Domain 1"/>
    <property type="match status" value="1"/>
</dbReference>
<dbReference type="InterPro" id="IPR030678">
    <property type="entry name" value="Peptide/Ni-bd"/>
</dbReference>
<name>A0ABS8YM97_9BACL</name>
<proteinExistence type="predicted"/>
<protein>
    <submittedName>
        <fullName evidence="4">ABC transporter substrate-binding protein</fullName>
    </submittedName>
</protein>
<dbReference type="CDD" id="cd00995">
    <property type="entry name" value="PBP2_NikA_DppA_OppA_like"/>
    <property type="match status" value="1"/>
</dbReference>
<dbReference type="Proteomes" id="UP001199916">
    <property type="component" value="Unassembled WGS sequence"/>
</dbReference>
<dbReference type="PANTHER" id="PTHR30290:SF59">
    <property type="entry name" value="OLIGOPEPTIDE ABC TRANSPORTER,SUBSTRATE-BINDING PROTEIN"/>
    <property type="match status" value="1"/>
</dbReference>
<feature type="compositionally biased region" description="Polar residues" evidence="1">
    <location>
        <begin position="27"/>
        <end position="42"/>
    </location>
</feature>
<comment type="caution">
    <text evidence="4">The sequence shown here is derived from an EMBL/GenBank/DDBJ whole genome shotgun (WGS) entry which is preliminary data.</text>
</comment>
<evidence type="ECO:0000259" key="3">
    <source>
        <dbReference type="Pfam" id="PF00496"/>
    </source>
</evidence>
<dbReference type="InterPro" id="IPR000914">
    <property type="entry name" value="SBP_5_dom"/>
</dbReference>
<keyword evidence="5" id="KW-1185">Reference proteome</keyword>
<evidence type="ECO:0000256" key="1">
    <source>
        <dbReference type="SAM" id="MobiDB-lite"/>
    </source>
</evidence>
<dbReference type="EMBL" id="JAJNBZ010000018">
    <property type="protein sequence ID" value="MCE5171578.1"/>
    <property type="molecule type" value="Genomic_DNA"/>
</dbReference>
<reference evidence="4 5" key="1">
    <citation type="submission" date="2021-11" db="EMBL/GenBank/DDBJ databases">
        <title>Draft genome sequence of Paenibacillus profundus YoMME, a new Gram-positive bacteria with exoelectrogenic properties.</title>
        <authorList>
            <person name="Hubenova Y."/>
            <person name="Hubenova E."/>
            <person name="Manasiev Y."/>
            <person name="Peykov S."/>
            <person name="Mitov M."/>
        </authorList>
    </citation>
    <scope>NUCLEOTIDE SEQUENCE [LARGE SCALE GENOMIC DNA]</scope>
    <source>
        <strain evidence="4 5">YoMME</strain>
    </source>
</reference>
<feature type="chain" id="PRO_5047489019" evidence="2">
    <location>
        <begin position="30"/>
        <end position="535"/>
    </location>
</feature>